<dbReference type="Pfam" id="PF06149">
    <property type="entry name" value="DUF969"/>
    <property type="match status" value="1"/>
</dbReference>
<keyword evidence="1" id="KW-0812">Transmembrane</keyword>
<keyword evidence="1" id="KW-1133">Transmembrane helix</keyword>
<accession>B2TB87</accession>
<name>B2TB87_PARPJ</name>
<evidence type="ECO:0008006" key="4">
    <source>
        <dbReference type="Google" id="ProtNLM"/>
    </source>
</evidence>
<evidence type="ECO:0000313" key="2">
    <source>
        <dbReference type="EMBL" id="ACD20829.1"/>
    </source>
</evidence>
<feature type="transmembrane region" description="Helical" evidence="1">
    <location>
        <begin position="163"/>
        <end position="185"/>
    </location>
</feature>
<feature type="transmembrane region" description="Helical" evidence="1">
    <location>
        <begin position="30"/>
        <end position="57"/>
    </location>
</feature>
<dbReference type="eggNOG" id="COG3819">
    <property type="taxonomic scope" value="Bacteria"/>
</dbReference>
<dbReference type="HOGENOM" id="CLU_099769_0_0_4"/>
<dbReference type="AlphaFoldDB" id="B2TB87"/>
<protein>
    <recommendedName>
        <fullName evidence="4">DUF969 domain-containing protein</fullName>
    </recommendedName>
</protein>
<dbReference type="RefSeq" id="WP_012428333.1">
    <property type="nucleotide sequence ID" value="NC_010676.1"/>
</dbReference>
<reference evidence="2 3" key="1">
    <citation type="journal article" date="2011" name="J. Bacteriol.">
        <title>Complete genome sequence of the plant growth-promoting endophyte Burkholderia phytofirmans strain PsJN.</title>
        <authorList>
            <person name="Weilharter A."/>
            <person name="Mitter B."/>
            <person name="Shin M.V."/>
            <person name="Chain P.S."/>
            <person name="Nowak J."/>
            <person name="Sessitsch A."/>
        </authorList>
    </citation>
    <scope>NUCLEOTIDE SEQUENCE [LARGE SCALE GENOMIC DNA]</scope>
    <source>
        <strain evidence="3">DSM 17436 / LMG 22146 / PsJN</strain>
    </source>
</reference>
<feature type="transmembrane region" description="Helical" evidence="1">
    <location>
        <begin position="7"/>
        <end position="24"/>
    </location>
</feature>
<dbReference type="KEGG" id="bpy:Bphyt_6525"/>
<organism evidence="2 3">
    <name type="scientific">Paraburkholderia phytofirmans (strain DSM 17436 / LMG 22146 / PsJN)</name>
    <name type="common">Burkholderia phytofirmans</name>
    <dbReference type="NCBI Taxonomy" id="398527"/>
    <lineage>
        <taxon>Bacteria</taxon>
        <taxon>Pseudomonadati</taxon>
        <taxon>Pseudomonadota</taxon>
        <taxon>Betaproteobacteria</taxon>
        <taxon>Burkholderiales</taxon>
        <taxon>Burkholderiaceae</taxon>
        <taxon>Paraburkholderia</taxon>
    </lineage>
</organism>
<gene>
    <name evidence="2" type="ordered locus">Bphyt_6525</name>
</gene>
<feature type="transmembrane region" description="Helical" evidence="1">
    <location>
        <begin position="197"/>
        <end position="217"/>
    </location>
</feature>
<evidence type="ECO:0000313" key="3">
    <source>
        <dbReference type="Proteomes" id="UP000001739"/>
    </source>
</evidence>
<dbReference type="OrthoDB" id="80065at2"/>
<dbReference type="InterPro" id="IPR010374">
    <property type="entry name" value="DUF969"/>
</dbReference>
<dbReference type="Proteomes" id="UP000001739">
    <property type="component" value="Chromosome 2"/>
</dbReference>
<dbReference type="STRING" id="398527.Bphyt_6525"/>
<evidence type="ECO:0000256" key="1">
    <source>
        <dbReference type="SAM" id="Phobius"/>
    </source>
</evidence>
<dbReference type="EMBL" id="CP001053">
    <property type="protein sequence ID" value="ACD20829.1"/>
    <property type="molecule type" value="Genomic_DNA"/>
</dbReference>
<sequence length="245" mass="26702">MNTAINFWPLIGVAVVAVGFILRLNPMMIVSVAAVITGFLAKMSFHDILAVMGVAFIKFRNLPLITLLPLPIIGLLERHGLREFVQTAIGKVRAATTGRFLICYLFVRETSASVGLVSLGGQAQMVRPLIAPMAESVAESQHGKLAPHQAHRIRAFAAASDNIGLFFGEDIFIAFGGVLFMQAALRTAGIEVSAIQIAFAGIPTAICVFLIHSFRLYRLDAWLERDIKRSLEQTKVPAVNQECRS</sequence>
<keyword evidence="1" id="KW-0472">Membrane</keyword>
<proteinExistence type="predicted"/>